<dbReference type="OrthoDB" id="6071540at2759"/>
<reference evidence="1 2" key="1">
    <citation type="submission" date="2020-06" db="EMBL/GenBank/DDBJ databases">
        <authorList>
            <person name="Li R."/>
            <person name="Bekaert M."/>
        </authorList>
    </citation>
    <scope>NUCLEOTIDE SEQUENCE [LARGE SCALE GENOMIC DNA]</scope>
    <source>
        <strain evidence="2">wild</strain>
    </source>
</reference>
<name>A0A6J8CEP5_MYTCO</name>
<proteinExistence type="predicted"/>
<dbReference type="Proteomes" id="UP000507470">
    <property type="component" value="Unassembled WGS sequence"/>
</dbReference>
<protein>
    <submittedName>
        <fullName evidence="1">Uncharacterized protein</fullName>
    </submittedName>
</protein>
<accession>A0A6J8CEP5</accession>
<evidence type="ECO:0000313" key="1">
    <source>
        <dbReference type="EMBL" id="CAC5393400.1"/>
    </source>
</evidence>
<keyword evidence="2" id="KW-1185">Reference proteome</keyword>
<sequence>MYNKDSRRFKYFTISDLKFVTTKNDIVDVSKKERHGHVKILDITTYNEEVLLSDDTFQMRRLKNNGTFENISPWFTKDKLTFYGIHAANDYEIIVGFTNNGMNSTGILELTDIDYTKKTSDIRRVECDKGSDKQLFTVPIKITTDINGDIFVIDELHDSRRVVSIGKWGKPKWTYSGHQSLNPVSAAVASEDDDEEEVEREEKEEDFFPNDIVTTSSGWFWWLRKTQTQFMSFLMMDNSSVIVYRTV</sequence>
<dbReference type="AlphaFoldDB" id="A0A6J8CEP5"/>
<dbReference type="EMBL" id="CACVKT020005176">
    <property type="protein sequence ID" value="CAC5393400.1"/>
    <property type="molecule type" value="Genomic_DNA"/>
</dbReference>
<evidence type="ECO:0000313" key="2">
    <source>
        <dbReference type="Proteomes" id="UP000507470"/>
    </source>
</evidence>
<gene>
    <name evidence="1" type="ORF">MCOR_28269</name>
</gene>
<organism evidence="1 2">
    <name type="scientific">Mytilus coruscus</name>
    <name type="common">Sea mussel</name>
    <dbReference type="NCBI Taxonomy" id="42192"/>
    <lineage>
        <taxon>Eukaryota</taxon>
        <taxon>Metazoa</taxon>
        <taxon>Spiralia</taxon>
        <taxon>Lophotrochozoa</taxon>
        <taxon>Mollusca</taxon>
        <taxon>Bivalvia</taxon>
        <taxon>Autobranchia</taxon>
        <taxon>Pteriomorphia</taxon>
        <taxon>Mytilida</taxon>
        <taxon>Mytiloidea</taxon>
        <taxon>Mytilidae</taxon>
        <taxon>Mytilinae</taxon>
        <taxon>Mytilus</taxon>
    </lineage>
</organism>